<dbReference type="EMBL" id="PIPK01000003">
    <property type="protein sequence ID" value="RUO27310.1"/>
    <property type="molecule type" value="Genomic_DNA"/>
</dbReference>
<keyword evidence="4 10" id="KW-1003">Cell membrane</keyword>
<dbReference type="Proteomes" id="UP000287865">
    <property type="component" value="Unassembled WGS sequence"/>
</dbReference>
<keyword evidence="6 11" id="KW-0812">Transmembrane</keyword>
<evidence type="ECO:0000256" key="2">
    <source>
        <dbReference type="ARBA" id="ARBA00010637"/>
    </source>
</evidence>
<evidence type="ECO:0000256" key="8">
    <source>
        <dbReference type="ARBA" id="ARBA00022989"/>
    </source>
</evidence>
<evidence type="ECO:0000256" key="3">
    <source>
        <dbReference type="ARBA" id="ARBA00022448"/>
    </source>
</evidence>
<evidence type="ECO:0000256" key="6">
    <source>
        <dbReference type="ARBA" id="ARBA00022692"/>
    </source>
</evidence>
<keyword evidence="7 10" id="KW-0653">Protein transport</keyword>
<dbReference type="GO" id="GO:0015627">
    <property type="term" value="C:type II protein secretion system complex"/>
    <property type="evidence" value="ECO:0007669"/>
    <property type="project" value="InterPro"/>
</dbReference>
<proteinExistence type="inferred from homology"/>
<evidence type="ECO:0000256" key="4">
    <source>
        <dbReference type="ARBA" id="ARBA00022475"/>
    </source>
</evidence>
<dbReference type="AlphaFoldDB" id="A0A327X2S1"/>
<evidence type="ECO:0000256" key="9">
    <source>
        <dbReference type="ARBA" id="ARBA00023136"/>
    </source>
</evidence>
<evidence type="ECO:0000313" key="12">
    <source>
        <dbReference type="EMBL" id="RAK00686.1"/>
    </source>
</evidence>
<organism evidence="12 14">
    <name type="scientific">Aliidiomarina maris</name>
    <dbReference type="NCBI Taxonomy" id="531312"/>
    <lineage>
        <taxon>Bacteria</taxon>
        <taxon>Pseudomonadati</taxon>
        <taxon>Pseudomonadota</taxon>
        <taxon>Gammaproteobacteria</taxon>
        <taxon>Alteromonadales</taxon>
        <taxon>Idiomarinaceae</taxon>
        <taxon>Aliidiomarina</taxon>
    </lineage>
</organism>
<keyword evidence="3 10" id="KW-0813">Transport</keyword>
<dbReference type="GO" id="GO:0005886">
    <property type="term" value="C:plasma membrane"/>
    <property type="evidence" value="ECO:0007669"/>
    <property type="project" value="UniProtKB-SubCell"/>
</dbReference>
<feature type="transmembrane region" description="Helical" evidence="11">
    <location>
        <begin position="30"/>
        <end position="48"/>
    </location>
</feature>
<comment type="subcellular location">
    <subcellularLocation>
        <location evidence="1">Cell inner membrane</location>
        <topology evidence="1">Single-pass membrane protein</topology>
    </subcellularLocation>
</comment>
<keyword evidence="9 10" id="KW-0472">Membrane</keyword>
<dbReference type="OrthoDB" id="6624834at2"/>
<sequence length="177" mass="20248">MRAQLTQQVKQYQAKGTQWWQKREPRERQLLSVMAVLLLVAIFWYGIWQPLNDATVRAETQLAAQQETLRFVIENTRQIEQLRTNRPQQAQAQAVSSEQLSSFVSRTSGQFNLEVTRLQPQNDALQVVYNEADFDALLSFLALLNERQIQIEAIDIAEAGEPGVVRVRRLQLRAGGA</sequence>
<dbReference type="PIRSF" id="PIRSF006291">
    <property type="entry name" value="GspM"/>
    <property type="match status" value="1"/>
</dbReference>
<dbReference type="GO" id="GO:0015628">
    <property type="term" value="P:protein secretion by the type II secretion system"/>
    <property type="evidence" value="ECO:0007669"/>
    <property type="project" value="InterPro"/>
</dbReference>
<comment type="similarity">
    <text evidence="2 10">Belongs to the GSP M family.</text>
</comment>
<protein>
    <recommendedName>
        <fullName evidence="10">Type II secretion system protein M</fullName>
        <shortName evidence="10">T2SS protein M</shortName>
    </recommendedName>
    <alternativeName>
        <fullName evidence="10">General secretion pathway protein M</fullName>
    </alternativeName>
</protein>
<dbReference type="Pfam" id="PF04612">
    <property type="entry name" value="T2SSM"/>
    <property type="match status" value="1"/>
</dbReference>
<accession>A0A327X2S1</accession>
<evidence type="ECO:0000313" key="15">
    <source>
        <dbReference type="Proteomes" id="UP000287865"/>
    </source>
</evidence>
<dbReference type="InterPro" id="IPR007690">
    <property type="entry name" value="T2SS_GspM"/>
</dbReference>
<evidence type="ECO:0000256" key="1">
    <source>
        <dbReference type="ARBA" id="ARBA00004377"/>
    </source>
</evidence>
<evidence type="ECO:0000313" key="13">
    <source>
        <dbReference type="EMBL" id="RUO27310.1"/>
    </source>
</evidence>
<keyword evidence="15" id="KW-1185">Reference proteome</keyword>
<comment type="function">
    <text evidence="10">Inner membrane component of the type II secretion system required for the energy-dependent secretion of extracellular factors such as proteases and toxins from the periplasm.</text>
</comment>
<dbReference type="Gene3D" id="3.30.1360.100">
    <property type="entry name" value="General secretion pathway protein M, EpsM"/>
    <property type="match status" value="1"/>
</dbReference>
<gene>
    <name evidence="12" type="ORF">B0I24_102111</name>
    <name evidence="13" type="ORF">CWE07_05020</name>
</gene>
<dbReference type="RefSeq" id="WP_111568478.1">
    <property type="nucleotide sequence ID" value="NZ_PIPK01000003.1"/>
</dbReference>
<reference evidence="12 14" key="2">
    <citation type="submission" date="2018-06" db="EMBL/GenBank/DDBJ databases">
        <title>Genomic Encyclopedia of Type Strains, Phase III (KMG-III): the genomes of soil and plant-associated and newly described type strains.</title>
        <authorList>
            <person name="Whitman W."/>
        </authorList>
    </citation>
    <scope>NUCLEOTIDE SEQUENCE [LARGE SCALE GENOMIC DNA]</scope>
    <source>
        <strain evidence="12 14">CGMCC 1.15366</strain>
    </source>
</reference>
<evidence type="ECO:0000256" key="5">
    <source>
        <dbReference type="ARBA" id="ARBA00022519"/>
    </source>
</evidence>
<dbReference type="SUPFAM" id="SSF103054">
    <property type="entry name" value="General secretion pathway protein M, EpsM"/>
    <property type="match status" value="1"/>
</dbReference>
<evidence type="ECO:0000256" key="10">
    <source>
        <dbReference type="PIRNR" id="PIRNR006291"/>
    </source>
</evidence>
<dbReference type="Proteomes" id="UP000249203">
    <property type="component" value="Unassembled WGS sequence"/>
</dbReference>
<evidence type="ECO:0000313" key="14">
    <source>
        <dbReference type="Proteomes" id="UP000249203"/>
    </source>
</evidence>
<keyword evidence="5 10" id="KW-0997">Cell inner membrane</keyword>
<reference evidence="13 15" key="1">
    <citation type="journal article" date="2018" name="Front. Microbiol.">
        <title>Genome-Based Analysis Reveals the Taxonomy and Diversity of the Family Idiomarinaceae.</title>
        <authorList>
            <person name="Liu Y."/>
            <person name="Lai Q."/>
            <person name="Shao Z."/>
        </authorList>
    </citation>
    <scope>NUCLEOTIDE SEQUENCE [LARGE SCALE GENOMIC DNA]</scope>
    <source>
        <strain evidence="13 15">CF12-14</strain>
    </source>
</reference>
<dbReference type="EMBL" id="QLMD01000002">
    <property type="protein sequence ID" value="RAK00686.1"/>
    <property type="molecule type" value="Genomic_DNA"/>
</dbReference>
<evidence type="ECO:0000256" key="7">
    <source>
        <dbReference type="ARBA" id="ARBA00022927"/>
    </source>
</evidence>
<comment type="caution">
    <text evidence="12">The sequence shown here is derived from an EMBL/GenBank/DDBJ whole genome shotgun (WGS) entry which is preliminary data.</text>
</comment>
<dbReference type="InterPro" id="IPR023229">
    <property type="entry name" value="T2SS_M_periplasmic_sf"/>
</dbReference>
<evidence type="ECO:0000256" key="11">
    <source>
        <dbReference type="SAM" id="Phobius"/>
    </source>
</evidence>
<name>A0A327X2S1_9GAMM</name>
<keyword evidence="8 11" id="KW-1133">Transmembrane helix</keyword>